<evidence type="ECO:0000313" key="3">
    <source>
        <dbReference type="Proteomes" id="UP000193963"/>
    </source>
</evidence>
<dbReference type="Proteomes" id="UP000193963">
    <property type="component" value="Unassembled WGS sequence"/>
</dbReference>
<dbReference type="AlphaFoldDB" id="A0A1X6YVQ7"/>
<feature type="compositionally biased region" description="Basic and acidic residues" evidence="1">
    <location>
        <begin position="99"/>
        <end position="113"/>
    </location>
</feature>
<gene>
    <name evidence="2" type="ORF">PSM7751_01401</name>
</gene>
<dbReference type="EMBL" id="FWFN01000002">
    <property type="protein sequence ID" value="SLN32035.1"/>
    <property type="molecule type" value="Genomic_DNA"/>
</dbReference>
<dbReference type="Gene3D" id="1.10.10.10">
    <property type="entry name" value="Winged helix-like DNA-binding domain superfamily/Winged helix DNA-binding domain"/>
    <property type="match status" value="1"/>
</dbReference>
<dbReference type="OrthoDB" id="7864318at2"/>
<proteinExistence type="predicted"/>
<accession>A0A1X6YVQ7</accession>
<keyword evidence="3" id="KW-1185">Reference proteome</keyword>
<sequence length="257" mass="28166">MSIPAMNWAFAQRGLKPATKLVLVCLADCHNAHTRRCDPSQETLAQECCMSRSTVNVHLKLLEEQGLIRRVQRSDKRTHKQLSSLYLLGCDMEEAPAESGEKPVSEIRTRETAGADGAVSGNRTRDLASAGRGAVSENRTRDRRESRVRKSDTGQGRAVSGKQPIPCPENGQSRVRTVGHEPEKNLKGTLRAEAGTPGRARPARFFTEDERADAREVAAHLRRGGSVNAERIPGRVRDCLVAEEILGRDELQAIGLG</sequence>
<feature type="compositionally biased region" description="Basic and acidic residues" evidence="1">
    <location>
        <begin position="138"/>
        <end position="152"/>
    </location>
</feature>
<evidence type="ECO:0000256" key="1">
    <source>
        <dbReference type="SAM" id="MobiDB-lite"/>
    </source>
</evidence>
<organism evidence="2 3">
    <name type="scientific">Pseudooceanicola marinus</name>
    <dbReference type="NCBI Taxonomy" id="396013"/>
    <lineage>
        <taxon>Bacteria</taxon>
        <taxon>Pseudomonadati</taxon>
        <taxon>Pseudomonadota</taxon>
        <taxon>Alphaproteobacteria</taxon>
        <taxon>Rhodobacterales</taxon>
        <taxon>Paracoccaceae</taxon>
        <taxon>Pseudooceanicola</taxon>
    </lineage>
</organism>
<dbReference type="InterPro" id="IPR036388">
    <property type="entry name" value="WH-like_DNA-bd_sf"/>
</dbReference>
<feature type="region of interest" description="Disordered" evidence="1">
    <location>
        <begin position="96"/>
        <end position="176"/>
    </location>
</feature>
<dbReference type="Pfam" id="PF13730">
    <property type="entry name" value="HTH_36"/>
    <property type="match status" value="1"/>
</dbReference>
<evidence type="ECO:0000313" key="2">
    <source>
        <dbReference type="EMBL" id="SLN32035.1"/>
    </source>
</evidence>
<name>A0A1X6YVQ7_9RHOB</name>
<dbReference type="SUPFAM" id="SSF46785">
    <property type="entry name" value="Winged helix' DNA-binding domain"/>
    <property type="match status" value="1"/>
</dbReference>
<protein>
    <submittedName>
        <fullName evidence="2">MarR family protein</fullName>
    </submittedName>
</protein>
<dbReference type="InterPro" id="IPR036390">
    <property type="entry name" value="WH_DNA-bd_sf"/>
</dbReference>
<dbReference type="RefSeq" id="WP_085887256.1">
    <property type="nucleotide sequence ID" value="NZ_FWFN01000002.1"/>
</dbReference>
<reference evidence="2 3" key="1">
    <citation type="submission" date="2017-03" db="EMBL/GenBank/DDBJ databases">
        <authorList>
            <person name="Afonso C.L."/>
            <person name="Miller P.J."/>
            <person name="Scott M.A."/>
            <person name="Spackman E."/>
            <person name="Goraichik I."/>
            <person name="Dimitrov K.M."/>
            <person name="Suarez D.L."/>
            <person name="Swayne D.E."/>
        </authorList>
    </citation>
    <scope>NUCLEOTIDE SEQUENCE [LARGE SCALE GENOMIC DNA]</scope>
    <source>
        <strain evidence="2 3">CECT 7751</strain>
    </source>
</reference>